<dbReference type="AlphaFoldDB" id="A0A9Q3KQZ7"/>
<feature type="region of interest" description="Disordered" evidence="1">
    <location>
        <begin position="108"/>
        <end position="188"/>
    </location>
</feature>
<feature type="compositionally biased region" description="Basic and acidic residues" evidence="1">
    <location>
        <begin position="119"/>
        <end position="140"/>
    </location>
</feature>
<keyword evidence="4" id="KW-1185">Reference proteome</keyword>
<evidence type="ECO:0000313" key="4">
    <source>
        <dbReference type="Proteomes" id="UP000765509"/>
    </source>
</evidence>
<keyword evidence="2" id="KW-0472">Membrane</keyword>
<dbReference type="Proteomes" id="UP000765509">
    <property type="component" value="Unassembled WGS sequence"/>
</dbReference>
<protein>
    <submittedName>
        <fullName evidence="3">Uncharacterized protein</fullName>
    </submittedName>
</protein>
<keyword evidence="2" id="KW-0812">Transmembrane</keyword>
<evidence type="ECO:0000256" key="1">
    <source>
        <dbReference type="SAM" id="MobiDB-lite"/>
    </source>
</evidence>
<evidence type="ECO:0000313" key="3">
    <source>
        <dbReference type="EMBL" id="MBW0585524.1"/>
    </source>
</evidence>
<proteinExistence type="predicted"/>
<evidence type="ECO:0000256" key="2">
    <source>
        <dbReference type="SAM" id="Phobius"/>
    </source>
</evidence>
<organism evidence="3 4">
    <name type="scientific">Austropuccinia psidii MF-1</name>
    <dbReference type="NCBI Taxonomy" id="1389203"/>
    <lineage>
        <taxon>Eukaryota</taxon>
        <taxon>Fungi</taxon>
        <taxon>Dikarya</taxon>
        <taxon>Basidiomycota</taxon>
        <taxon>Pucciniomycotina</taxon>
        <taxon>Pucciniomycetes</taxon>
        <taxon>Pucciniales</taxon>
        <taxon>Sphaerophragmiaceae</taxon>
        <taxon>Austropuccinia</taxon>
    </lineage>
</organism>
<gene>
    <name evidence="3" type="ORF">O181_125239</name>
</gene>
<reference evidence="3" key="1">
    <citation type="submission" date="2021-03" db="EMBL/GenBank/DDBJ databases">
        <title>Draft genome sequence of rust myrtle Austropuccinia psidii MF-1, a brazilian biotype.</title>
        <authorList>
            <person name="Quecine M.C."/>
            <person name="Pachon D.M.R."/>
            <person name="Bonatelli M.L."/>
            <person name="Correr F.H."/>
            <person name="Franceschini L.M."/>
            <person name="Leite T.F."/>
            <person name="Margarido G.R.A."/>
            <person name="Almeida C.A."/>
            <person name="Ferrarezi J.A."/>
            <person name="Labate C.A."/>
        </authorList>
    </citation>
    <scope>NUCLEOTIDE SEQUENCE</scope>
    <source>
        <strain evidence="3">MF-1</strain>
    </source>
</reference>
<feature type="non-terminal residue" evidence="3">
    <location>
        <position position="188"/>
    </location>
</feature>
<keyword evidence="2" id="KW-1133">Transmembrane helix</keyword>
<feature type="transmembrane region" description="Helical" evidence="2">
    <location>
        <begin position="29"/>
        <end position="51"/>
    </location>
</feature>
<name>A0A9Q3KQZ7_9BASI</name>
<feature type="compositionally biased region" description="Basic and acidic residues" evidence="1">
    <location>
        <begin position="176"/>
        <end position="188"/>
    </location>
</feature>
<comment type="caution">
    <text evidence="3">The sequence shown here is derived from an EMBL/GenBank/DDBJ whole genome shotgun (WGS) entry which is preliminary data.</text>
</comment>
<accession>A0A9Q3KQZ7</accession>
<sequence>MTAPNLFRHLTPPRLQVPLTIYNLPTSPMSFLIIVSFLNHYYFFCTFSNLLNSYKPQQTMNPSTIASEAPSVDNKTMFQSILNAQEKLISSFSILQDDVNRLKIGSETPKKTQLKSPKLKVDSKIPERKSTKSKDYRRAQSEPLPTIPTPKKQKETVSPSSSKDTESKKRHPLQMQEKDYLLEFKGVK</sequence>
<dbReference type="EMBL" id="AVOT02121158">
    <property type="protein sequence ID" value="MBW0585524.1"/>
    <property type="molecule type" value="Genomic_DNA"/>
</dbReference>